<accession>A0A1V9X404</accession>
<feature type="domain" description="Ribosomal RNA-processing protein 7 C-terminal" evidence="3">
    <location>
        <begin position="145"/>
        <end position="258"/>
    </location>
</feature>
<dbReference type="Proteomes" id="UP000192247">
    <property type="component" value="Unassembled WGS sequence"/>
</dbReference>
<reference evidence="4 5" key="1">
    <citation type="journal article" date="2017" name="Gigascience">
        <title>Draft genome of the honey bee ectoparasitic mite, Tropilaelaps mercedesae, is shaped by the parasitic life history.</title>
        <authorList>
            <person name="Dong X."/>
            <person name="Armstrong S.D."/>
            <person name="Xia D."/>
            <person name="Makepeace B.L."/>
            <person name="Darby A.C."/>
            <person name="Kadowaki T."/>
        </authorList>
    </citation>
    <scope>NUCLEOTIDE SEQUENCE [LARGE SCALE GENOMIC DNA]</scope>
    <source>
        <strain evidence="4">Wuxi-XJTLU</strain>
    </source>
</reference>
<dbReference type="InterPro" id="IPR024326">
    <property type="entry name" value="RRP7_C"/>
</dbReference>
<dbReference type="CDD" id="cd12951">
    <property type="entry name" value="RRP7_Rrp7A"/>
    <property type="match status" value="1"/>
</dbReference>
<dbReference type="Gene3D" id="6.10.250.1770">
    <property type="match status" value="1"/>
</dbReference>
<keyword evidence="5" id="KW-1185">Reference proteome</keyword>
<evidence type="ECO:0000256" key="1">
    <source>
        <dbReference type="ARBA" id="ARBA00006110"/>
    </source>
</evidence>
<dbReference type="GO" id="GO:0034456">
    <property type="term" value="C:UTP-C complex"/>
    <property type="evidence" value="ECO:0007669"/>
    <property type="project" value="TreeGrafter"/>
</dbReference>
<dbReference type="InParanoid" id="A0A1V9X404"/>
<dbReference type="GO" id="GO:0006364">
    <property type="term" value="P:rRNA processing"/>
    <property type="evidence" value="ECO:0007669"/>
    <property type="project" value="TreeGrafter"/>
</dbReference>
<dbReference type="STRING" id="418985.A0A1V9X404"/>
<sequence>MSKADEYNIIPVKFSSRLSGAHEVFIKVDSSEGPDRVHRPRRKTLFIVNIPPWMTSKDILYLLRPSEPTQLIVQMEAGPHKPMSDDELATYCGFRVAYAVYKDKAEVTQVMTRRGRGEVIISQDRGTEMVGLRRWLDAYTRRWVPLHELEERVTHAIKQHEQLLEEERRKAKQLEKPDDDGWITVTKHSKRPVIPRMEAVQNRVLEKERAKDTKRRLESFYAFQAKRSKLDKLQELRRKFEEDKRKIALMKAQRKFRPA</sequence>
<proteinExistence type="inferred from homology"/>
<gene>
    <name evidence="4" type="ORF">BIW11_13050</name>
</gene>
<protein>
    <submittedName>
        <fullName evidence="4">Ribosomal RNA-processing protein 7A-like</fullName>
    </submittedName>
</protein>
<evidence type="ECO:0000259" key="3">
    <source>
        <dbReference type="Pfam" id="PF12923"/>
    </source>
</evidence>
<evidence type="ECO:0000313" key="4">
    <source>
        <dbReference type="EMBL" id="OQR68217.1"/>
    </source>
</evidence>
<dbReference type="PANTHER" id="PTHR13191:SF0">
    <property type="entry name" value="RIBOSOMAL RNA-PROCESSING PROTEIN 7 HOMOLOG A-RELATED"/>
    <property type="match status" value="1"/>
</dbReference>
<feature type="coiled-coil region" evidence="2">
    <location>
        <begin position="223"/>
        <end position="253"/>
    </location>
</feature>
<evidence type="ECO:0000313" key="5">
    <source>
        <dbReference type="Proteomes" id="UP000192247"/>
    </source>
</evidence>
<dbReference type="EMBL" id="MNPL01025629">
    <property type="protein sequence ID" value="OQR68217.1"/>
    <property type="molecule type" value="Genomic_DNA"/>
</dbReference>
<dbReference type="AlphaFoldDB" id="A0A1V9X404"/>
<organism evidence="4 5">
    <name type="scientific">Tropilaelaps mercedesae</name>
    <dbReference type="NCBI Taxonomy" id="418985"/>
    <lineage>
        <taxon>Eukaryota</taxon>
        <taxon>Metazoa</taxon>
        <taxon>Ecdysozoa</taxon>
        <taxon>Arthropoda</taxon>
        <taxon>Chelicerata</taxon>
        <taxon>Arachnida</taxon>
        <taxon>Acari</taxon>
        <taxon>Parasitiformes</taxon>
        <taxon>Mesostigmata</taxon>
        <taxon>Gamasina</taxon>
        <taxon>Dermanyssoidea</taxon>
        <taxon>Laelapidae</taxon>
        <taxon>Tropilaelaps</taxon>
    </lineage>
</organism>
<dbReference type="GO" id="GO:0032545">
    <property type="term" value="C:CURI complex"/>
    <property type="evidence" value="ECO:0007669"/>
    <property type="project" value="TreeGrafter"/>
</dbReference>
<keyword evidence="2" id="KW-0175">Coiled coil</keyword>
<dbReference type="FunCoup" id="A0A1V9X404">
    <property type="interactions" value="1220"/>
</dbReference>
<name>A0A1V9X404_9ACAR</name>
<dbReference type="GO" id="GO:0000028">
    <property type="term" value="P:ribosomal small subunit assembly"/>
    <property type="evidence" value="ECO:0007669"/>
    <property type="project" value="TreeGrafter"/>
</dbReference>
<evidence type="ECO:0000256" key="2">
    <source>
        <dbReference type="SAM" id="Coils"/>
    </source>
</evidence>
<dbReference type="Pfam" id="PF12923">
    <property type="entry name" value="RRP7"/>
    <property type="match status" value="1"/>
</dbReference>
<feature type="coiled-coil region" evidence="2">
    <location>
        <begin position="146"/>
        <end position="177"/>
    </location>
</feature>
<dbReference type="OrthoDB" id="5390at2759"/>
<dbReference type="PANTHER" id="PTHR13191">
    <property type="entry name" value="RIBOSOMAL RNA PROCESSING PROTEIN 7-RELATED"/>
    <property type="match status" value="1"/>
</dbReference>
<comment type="similarity">
    <text evidence="1">Belongs to the RRP7 family.</text>
</comment>
<dbReference type="InterPro" id="IPR040446">
    <property type="entry name" value="RRP7"/>
</dbReference>
<comment type="caution">
    <text evidence="4">The sequence shown here is derived from an EMBL/GenBank/DDBJ whole genome shotgun (WGS) entry which is preliminary data.</text>
</comment>